<dbReference type="SUPFAM" id="SSF53335">
    <property type="entry name" value="S-adenosyl-L-methionine-dependent methyltransferases"/>
    <property type="match status" value="1"/>
</dbReference>
<dbReference type="OrthoDB" id="9788660at2"/>
<dbReference type="InterPro" id="IPR029063">
    <property type="entry name" value="SAM-dependent_MTases_sf"/>
</dbReference>
<reference evidence="1 2" key="1">
    <citation type="submission" date="2019-02" db="EMBL/GenBank/DDBJ databases">
        <title>WGS of Pseudoxanthomonas species novum from clinical isolates.</title>
        <authorList>
            <person name="Bernier A.-M."/>
            <person name="Bernard K."/>
            <person name="Vachon A."/>
        </authorList>
    </citation>
    <scope>NUCLEOTIDE SEQUENCE [LARGE SCALE GENOMIC DNA]</scope>
    <source>
        <strain evidence="1 2">NML171200</strain>
    </source>
</reference>
<sequence length="185" mass="20685">MNECRRNKSPPSAAQALFVKAGVRAESRILDVGGGIFPFIDWLLERDVKDICIWNCRFRSLYLSKPEIPLIGSPIKWIDVDMTQLLLEKGCCTHWHDSIVLHRLFAPAHLRAYAKQAANAVSQGGYALIRCASINDGKKPEKNIRRFSSPEGVAVVLGSDFMLKEVRREKLGDGTVTTHALFAHL</sequence>
<gene>
    <name evidence="1" type="ORF">EA660_05570</name>
</gene>
<evidence type="ECO:0000313" key="2">
    <source>
        <dbReference type="Proteomes" id="UP000292627"/>
    </source>
</evidence>
<evidence type="ECO:0000313" key="1">
    <source>
        <dbReference type="EMBL" id="TAA26691.1"/>
    </source>
</evidence>
<name>A0A4Q8LD92_9GAMM</name>
<dbReference type="AlphaFoldDB" id="A0A4Q8LD92"/>
<dbReference type="RefSeq" id="WP_130550564.1">
    <property type="nucleotide sequence ID" value="NZ_SHMC01000002.1"/>
</dbReference>
<proteinExistence type="predicted"/>
<dbReference type="Proteomes" id="UP000292627">
    <property type="component" value="Unassembled WGS sequence"/>
</dbReference>
<evidence type="ECO:0008006" key="3">
    <source>
        <dbReference type="Google" id="ProtNLM"/>
    </source>
</evidence>
<organism evidence="1 2">
    <name type="scientific">Pseudoxanthomonas winnipegensis</name>
    <dbReference type="NCBI Taxonomy" id="2480810"/>
    <lineage>
        <taxon>Bacteria</taxon>
        <taxon>Pseudomonadati</taxon>
        <taxon>Pseudomonadota</taxon>
        <taxon>Gammaproteobacteria</taxon>
        <taxon>Lysobacterales</taxon>
        <taxon>Lysobacteraceae</taxon>
        <taxon>Pseudoxanthomonas</taxon>
    </lineage>
</organism>
<accession>A0A4Q8LD92</accession>
<dbReference type="EMBL" id="SHMC01000002">
    <property type="protein sequence ID" value="TAA26691.1"/>
    <property type="molecule type" value="Genomic_DNA"/>
</dbReference>
<comment type="caution">
    <text evidence="1">The sequence shown here is derived from an EMBL/GenBank/DDBJ whole genome shotgun (WGS) entry which is preliminary data.</text>
</comment>
<protein>
    <recommendedName>
        <fullName evidence="3">Class I SAM-dependent methyltransferase</fullName>
    </recommendedName>
</protein>